<keyword evidence="3" id="KW-1003">Cell membrane</keyword>
<keyword evidence="4 7" id="KW-0812">Transmembrane</keyword>
<dbReference type="Proteomes" id="UP000266720">
    <property type="component" value="Chromosome"/>
</dbReference>
<dbReference type="Pfam" id="PF01914">
    <property type="entry name" value="MarC"/>
    <property type="match status" value="1"/>
</dbReference>
<dbReference type="GeneID" id="25406042"/>
<dbReference type="STRING" id="697581.TCARB_0592"/>
<gene>
    <name evidence="8" type="ORF">TCARB_0592</name>
</gene>
<dbReference type="RefSeq" id="WP_052886661.1">
    <property type="nucleotide sequence ID" value="NZ_CP007493.1"/>
</dbReference>
<dbReference type="NCBIfam" id="TIGR00427">
    <property type="entry name" value="NAAT family transporter"/>
    <property type="match status" value="1"/>
</dbReference>
<evidence type="ECO:0000256" key="6">
    <source>
        <dbReference type="ARBA" id="ARBA00023136"/>
    </source>
</evidence>
<organism evidence="8 9">
    <name type="scientific">Thermofilum adornatum 1505</name>
    <dbReference type="NCBI Taxonomy" id="697581"/>
    <lineage>
        <taxon>Archaea</taxon>
        <taxon>Thermoproteota</taxon>
        <taxon>Thermoprotei</taxon>
        <taxon>Thermofilales</taxon>
        <taxon>Thermofilaceae</taxon>
        <taxon>Thermofilum</taxon>
    </lineage>
</organism>
<dbReference type="EMBL" id="CP007493">
    <property type="protein sequence ID" value="AJB41648.1"/>
    <property type="molecule type" value="Genomic_DNA"/>
</dbReference>
<proteinExistence type="inferred from homology"/>
<feature type="transmembrane region" description="Helical" evidence="7">
    <location>
        <begin position="111"/>
        <end position="133"/>
    </location>
</feature>
<evidence type="ECO:0000256" key="2">
    <source>
        <dbReference type="ARBA" id="ARBA00009784"/>
    </source>
</evidence>
<evidence type="ECO:0000256" key="4">
    <source>
        <dbReference type="ARBA" id="ARBA00022692"/>
    </source>
</evidence>
<accession>A0A3G1A6B1</accession>
<feature type="transmembrane region" description="Helical" evidence="7">
    <location>
        <begin position="178"/>
        <end position="201"/>
    </location>
</feature>
<dbReference type="InterPro" id="IPR002771">
    <property type="entry name" value="Multi_antbiot-R_MarC"/>
</dbReference>
<evidence type="ECO:0000256" key="3">
    <source>
        <dbReference type="ARBA" id="ARBA00022475"/>
    </source>
</evidence>
<dbReference type="AlphaFoldDB" id="A0A3G1A6B1"/>
<feature type="transmembrane region" description="Helical" evidence="7">
    <location>
        <begin position="17"/>
        <end position="39"/>
    </location>
</feature>
<dbReference type="KEGG" id="tcb:TCARB_0592"/>
<feature type="transmembrane region" description="Helical" evidence="7">
    <location>
        <begin position="139"/>
        <end position="157"/>
    </location>
</feature>
<keyword evidence="6 7" id="KW-0472">Membrane</keyword>
<feature type="transmembrane region" description="Helical" evidence="7">
    <location>
        <begin position="51"/>
        <end position="70"/>
    </location>
</feature>
<evidence type="ECO:0000256" key="7">
    <source>
        <dbReference type="RuleBase" id="RU362048"/>
    </source>
</evidence>
<feature type="transmembrane region" description="Helical" evidence="7">
    <location>
        <begin position="82"/>
        <end position="99"/>
    </location>
</feature>
<evidence type="ECO:0000313" key="9">
    <source>
        <dbReference type="Proteomes" id="UP000266720"/>
    </source>
</evidence>
<evidence type="ECO:0000313" key="8">
    <source>
        <dbReference type="EMBL" id="AJB41648.1"/>
    </source>
</evidence>
<protein>
    <recommendedName>
        <fullName evidence="7">UPF0056 membrane protein</fullName>
    </recommendedName>
</protein>
<evidence type="ECO:0000256" key="5">
    <source>
        <dbReference type="ARBA" id="ARBA00022989"/>
    </source>
</evidence>
<dbReference type="PANTHER" id="PTHR33508:SF1">
    <property type="entry name" value="UPF0056 MEMBRANE PROTEIN YHCE"/>
    <property type="match status" value="1"/>
</dbReference>
<keyword evidence="5 7" id="KW-1133">Transmembrane helix</keyword>
<evidence type="ECO:0000256" key="1">
    <source>
        <dbReference type="ARBA" id="ARBA00004651"/>
    </source>
</evidence>
<dbReference type="GO" id="GO:0005886">
    <property type="term" value="C:plasma membrane"/>
    <property type="evidence" value="ECO:0007669"/>
    <property type="project" value="UniProtKB-SubCell"/>
</dbReference>
<comment type="similarity">
    <text evidence="2 7">Belongs to the UPF0056 (MarC) family.</text>
</comment>
<sequence length="203" mass="21737">MVTDLANFFIKGFLVSIQLYAVLNPLSVIPTFASLTEAWSQDQKRHAVRKASLIVLLLMTIFCFLGDPLLKLLNVSIASLRFGGGILLMVIAVDMLSGMSRTKSLESMDEALIVPIATPLLVGPGTITTLIVLSVSEGFATTMLGVVIATVLVFLTLSSGELLLEKAGKNFVRSLGRFMAIIIAGISGEMIHKALVEWGIASK</sequence>
<reference evidence="9" key="1">
    <citation type="book" date="2010" name="EXTREMOPHILES" publisher="0:0-0">
        <title>Complete genome sequences of ten hyperthermophilic archaea reveal their metabolic capabilities and possible ecological roles.</title>
        <editorList>
            <person name="?"/>
        </editorList>
        <authorList>
            <person name="Ravin N.V."/>
            <person name="Mardanov A.V."/>
            <person name="Bonch-Osmolovskaya E.A."/>
            <person name="Skryabin K.G."/>
        </authorList>
    </citation>
    <scope>NUCLEOTIDE SEQUENCE [LARGE SCALE GENOMIC DNA]</scope>
    <source>
        <strain evidence="9">1505</strain>
    </source>
</reference>
<dbReference type="PANTHER" id="PTHR33508">
    <property type="entry name" value="UPF0056 MEMBRANE PROTEIN YHCE"/>
    <property type="match status" value="1"/>
</dbReference>
<name>A0A3G1A6B1_9CREN</name>
<comment type="subcellular location">
    <subcellularLocation>
        <location evidence="1 7">Cell membrane</location>
        <topology evidence="1 7">Multi-pass membrane protein</topology>
    </subcellularLocation>
</comment>